<feature type="compositionally biased region" description="Low complexity" evidence="1">
    <location>
        <begin position="11"/>
        <end position="20"/>
    </location>
</feature>
<proteinExistence type="predicted"/>
<dbReference type="Proteomes" id="UP000663832">
    <property type="component" value="Unassembled WGS sequence"/>
</dbReference>
<keyword evidence="4" id="KW-1185">Reference proteome</keyword>
<dbReference type="Proteomes" id="UP000663877">
    <property type="component" value="Unassembled WGS sequence"/>
</dbReference>
<reference evidence="2" key="1">
    <citation type="submission" date="2021-02" db="EMBL/GenBank/DDBJ databases">
        <authorList>
            <person name="Nowell W R."/>
        </authorList>
    </citation>
    <scope>NUCLEOTIDE SEQUENCE</scope>
</reference>
<dbReference type="AlphaFoldDB" id="A0A814MTZ5"/>
<evidence type="ECO:0000313" key="2">
    <source>
        <dbReference type="EMBL" id="CAF1083986.1"/>
    </source>
</evidence>
<protein>
    <submittedName>
        <fullName evidence="2">Uncharacterized protein</fullName>
    </submittedName>
</protein>
<dbReference type="EMBL" id="CAJNOM010000200">
    <property type="protein sequence ID" value="CAF1219000.1"/>
    <property type="molecule type" value="Genomic_DNA"/>
</dbReference>
<evidence type="ECO:0000313" key="4">
    <source>
        <dbReference type="Proteomes" id="UP000663832"/>
    </source>
</evidence>
<dbReference type="EMBL" id="CAJNOI010000115">
    <property type="protein sequence ID" value="CAF1083986.1"/>
    <property type="molecule type" value="Genomic_DNA"/>
</dbReference>
<gene>
    <name evidence="2" type="ORF">BJG266_LOCUS20422</name>
    <name evidence="3" type="ORF">QVE165_LOCUS26791</name>
</gene>
<sequence length="362" mass="41529">MTQKKIDDLFSQASSSSSIRSSKRSRVTQIAPNDRDEFDDLFESTSSTKRRRTNNNNNNNIKQSTDVFDFDVPSTSTNNLKKNENEKSSNSLKKKRSFVIDDDDESKVIDELFNNDTRKKARRPIKQEESTDVLDMFKTKINTNIPQIISINDDFKIPINPKISTTQKKIKMFFDDTDLTSLREQTNEQNDIKEYVYVKPVVITGGQWLSKEDETKSTCGTIEPSDNPTIDNNIPDDQRNLMHIQYASLIVDDQIDNSNKSKRNSLTKKSSANSSKKILDGKSFQKQLVLSESTIVRKENLQSCYNALLEDINKPRVPITSSNKQKKSFTSKSLSNEEIIISDDEHMDNVDFFDLSSRKKKF</sequence>
<dbReference type="OrthoDB" id="10043119at2759"/>
<evidence type="ECO:0000313" key="5">
    <source>
        <dbReference type="Proteomes" id="UP000663877"/>
    </source>
</evidence>
<evidence type="ECO:0000313" key="3">
    <source>
        <dbReference type="EMBL" id="CAF1219000.1"/>
    </source>
</evidence>
<organism evidence="2 5">
    <name type="scientific">Adineta steineri</name>
    <dbReference type="NCBI Taxonomy" id="433720"/>
    <lineage>
        <taxon>Eukaryota</taxon>
        <taxon>Metazoa</taxon>
        <taxon>Spiralia</taxon>
        <taxon>Gnathifera</taxon>
        <taxon>Rotifera</taxon>
        <taxon>Eurotatoria</taxon>
        <taxon>Bdelloidea</taxon>
        <taxon>Adinetida</taxon>
        <taxon>Adinetidae</taxon>
        <taxon>Adineta</taxon>
    </lineage>
</organism>
<feature type="region of interest" description="Disordered" evidence="1">
    <location>
        <begin position="1"/>
        <end position="93"/>
    </location>
</feature>
<comment type="caution">
    <text evidence="2">The sequence shown here is derived from an EMBL/GenBank/DDBJ whole genome shotgun (WGS) entry which is preliminary data.</text>
</comment>
<evidence type="ECO:0000256" key="1">
    <source>
        <dbReference type="SAM" id="MobiDB-lite"/>
    </source>
</evidence>
<name>A0A814MTZ5_9BILA</name>
<accession>A0A814MTZ5</accession>